<evidence type="ECO:0000313" key="13">
    <source>
        <dbReference type="EMBL" id="MFC4063513.1"/>
    </source>
</evidence>
<evidence type="ECO:0000256" key="5">
    <source>
        <dbReference type="ARBA" id="ARBA00012213"/>
    </source>
</evidence>
<dbReference type="Proteomes" id="UP001595867">
    <property type="component" value="Unassembled WGS sequence"/>
</dbReference>
<dbReference type="InterPro" id="IPR036704">
    <property type="entry name" value="RraA/RraA-like_sf"/>
</dbReference>
<dbReference type="CDD" id="cd16841">
    <property type="entry name" value="RraA_family"/>
    <property type="match status" value="1"/>
</dbReference>
<evidence type="ECO:0000256" key="12">
    <source>
        <dbReference type="ARBA" id="ARBA00047973"/>
    </source>
</evidence>
<dbReference type="Pfam" id="PF03737">
    <property type="entry name" value="RraA-like"/>
    <property type="match status" value="1"/>
</dbReference>
<comment type="catalytic activity">
    <reaction evidence="1">
        <text>4-hydroxy-4-methyl-2-oxoglutarate = 2 pyruvate</text>
        <dbReference type="Rhea" id="RHEA:22748"/>
        <dbReference type="ChEBI" id="CHEBI:15361"/>
        <dbReference type="ChEBI" id="CHEBI:58276"/>
        <dbReference type="EC" id="4.1.3.17"/>
    </reaction>
</comment>
<evidence type="ECO:0000256" key="11">
    <source>
        <dbReference type="ARBA" id="ARBA00032305"/>
    </source>
</evidence>
<dbReference type="InterPro" id="IPR005493">
    <property type="entry name" value="RraA/RraA-like"/>
</dbReference>
<evidence type="ECO:0000256" key="3">
    <source>
        <dbReference type="ARBA" id="ARBA00008621"/>
    </source>
</evidence>
<evidence type="ECO:0000313" key="14">
    <source>
        <dbReference type="Proteomes" id="UP001595867"/>
    </source>
</evidence>
<dbReference type="EMBL" id="JBHSBL010000002">
    <property type="protein sequence ID" value="MFC4063513.1"/>
    <property type="molecule type" value="Genomic_DNA"/>
</dbReference>
<evidence type="ECO:0000256" key="9">
    <source>
        <dbReference type="ARBA" id="ARBA00029596"/>
    </source>
</evidence>
<dbReference type="RefSeq" id="WP_378064520.1">
    <property type="nucleotide sequence ID" value="NZ_JBHSBL010000002.1"/>
</dbReference>
<evidence type="ECO:0000256" key="7">
    <source>
        <dbReference type="ARBA" id="ARBA00016549"/>
    </source>
</evidence>
<comment type="cofactor">
    <cofactor evidence="2">
        <name>a divalent metal cation</name>
        <dbReference type="ChEBI" id="CHEBI:60240"/>
    </cofactor>
</comment>
<comment type="subunit">
    <text evidence="4">Homotrimer.</text>
</comment>
<comment type="similarity">
    <text evidence="3">Belongs to the class II aldolase/RraA-like family.</text>
</comment>
<dbReference type="EC" id="4.1.3.17" evidence="5"/>
<proteinExistence type="inferred from homology"/>
<sequence length="207" mass="21077">MSDAARGHSAATVYEASPSSVRVCDPGLRAVWAGARLAGPAFTVRGIGGDNLALHQAVALAPAGGVLVVDLQQAAHGHWGEILAVAAQQRGIVGLVVDGGVRDVTEMATLSFPVFARHVTVLGTGKDHPGRFGAAVRVGGTVIHAGDLIVGDGDGVVVVPAGTVTDTLERADARVAAERQALAAIRAGTTTLDYYRLTPSTDTTGMR</sequence>
<gene>
    <name evidence="13" type="ORF">ACFO0C_01120</name>
</gene>
<comment type="caution">
    <text evidence="13">The sequence shown here is derived from an EMBL/GenBank/DDBJ whole genome shotgun (WGS) entry which is preliminary data.</text>
</comment>
<evidence type="ECO:0000256" key="1">
    <source>
        <dbReference type="ARBA" id="ARBA00001342"/>
    </source>
</evidence>
<evidence type="ECO:0000256" key="6">
    <source>
        <dbReference type="ARBA" id="ARBA00012947"/>
    </source>
</evidence>
<name>A0ABV8IH04_9ACTN</name>
<evidence type="ECO:0000256" key="8">
    <source>
        <dbReference type="ARBA" id="ARBA00025046"/>
    </source>
</evidence>
<evidence type="ECO:0000256" key="10">
    <source>
        <dbReference type="ARBA" id="ARBA00030169"/>
    </source>
</evidence>
<dbReference type="PANTHER" id="PTHR33254">
    <property type="entry name" value="4-HYDROXY-4-METHYL-2-OXOGLUTARATE ALDOLASE 3-RELATED"/>
    <property type="match status" value="1"/>
</dbReference>
<dbReference type="SUPFAM" id="SSF89562">
    <property type="entry name" value="RraA-like"/>
    <property type="match status" value="1"/>
</dbReference>
<comment type="function">
    <text evidence="8">Catalyzes the aldol cleavage of 4-hydroxy-4-methyl-2-oxoglutarate (HMG) into 2 molecules of pyruvate. Also contains a secondary oxaloacetate (OAA) decarboxylase activity due to the common pyruvate enolate transition state formed following C-C bond cleavage in the retro-aldol and decarboxylation reactions.</text>
</comment>
<dbReference type="Gene3D" id="3.50.30.40">
    <property type="entry name" value="Ribonuclease E inhibitor RraA/RraA-like"/>
    <property type="match status" value="1"/>
</dbReference>
<dbReference type="PANTHER" id="PTHR33254:SF4">
    <property type="entry name" value="4-HYDROXY-4-METHYL-2-OXOGLUTARATE ALDOLASE 3-RELATED"/>
    <property type="match status" value="1"/>
</dbReference>
<comment type="catalytic activity">
    <reaction evidence="12">
        <text>oxaloacetate + H(+) = pyruvate + CO2</text>
        <dbReference type="Rhea" id="RHEA:15641"/>
        <dbReference type="ChEBI" id="CHEBI:15361"/>
        <dbReference type="ChEBI" id="CHEBI:15378"/>
        <dbReference type="ChEBI" id="CHEBI:16452"/>
        <dbReference type="ChEBI" id="CHEBI:16526"/>
        <dbReference type="EC" id="4.1.1.112"/>
    </reaction>
</comment>
<accession>A0ABV8IH04</accession>
<dbReference type="EC" id="4.1.1.112" evidence="6"/>
<evidence type="ECO:0000256" key="2">
    <source>
        <dbReference type="ARBA" id="ARBA00001968"/>
    </source>
</evidence>
<keyword evidence="14" id="KW-1185">Reference proteome</keyword>
<organism evidence="13 14">
    <name type="scientific">Actinoplanes subglobosus</name>
    <dbReference type="NCBI Taxonomy" id="1547892"/>
    <lineage>
        <taxon>Bacteria</taxon>
        <taxon>Bacillati</taxon>
        <taxon>Actinomycetota</taxon>
        <taxon>Actinomycetes</taxon>
        <taxon>Micromonosporales</taxon>
        <taxon>Micromonosporaceae</taxon>
        <taxon>Actinoplanes</taxon>
    </lineage>
</organism>
<protein>
    <recommendedName>
        <fullName evidence="7">Putative 4-hydroxy-4-methyl-2-oxoglutarate aldolase</fullName>
        <ecNumber evidence="6">4.1.1.112</ecNumber>
        <ecNumber evidence="5">4.1.3.17</ecNumber>
    </recommendedName>
    <alternativeName>
        <fullName evidence="11">Oxaloacetate decarboxylase</fullName>
    </alternativeName>
    <alternativeName>
        <fullName evidence="9">Regulator of ribonuclease activity homolog</fullName>
    </alternativeName>
    <alternativeName>
        <fullName evidence="10">RraA-like protein</fullName>
    </alternativeName>
</protein>
<reference evidence="14" key="1">
    <citation type="journal article" date="2019" name="Int. J. Syst. Evol. Microbiol.">
        <title>The Global Catalogue of Microorganisms (GCM) 10K type strain sequencing project: providing services to taxonomists for standard genome sequencing and annotation.</title>
        <authorList>
            <consortium name="The Broad Institute Genomics Platform"/>
            <consortium name="The Broad Institute Genome Sequencing Center for Infectious Disease"/>
            <person name="Wu L."/>
            <person name="Ma J."/>
        </authorList>
    </citation>
    <scope>NUCLEOTIDE SEQUENCE [LARGE SCALE GENOMIC DNA]</scope>
    <source>
        <strain evidence="14">TBRC 5832</strain>
    </source>
</reference>
<evidence type="ECO:0000256" key="4">
    <source>
        <dbReference type="ARBA" id="ARBA00011233"/>
    </source>
</evidence>